<keyword evidence="6" id="KW-0479">Metal-binding</keyword>
<dbReference type="EnsemblPlants" id="OPUNC06G20100.1">
    <property type="protein sequence ID" value="OPUNC06G20100.1"/>
    <property type="gene ID" value="OPUNC06G20100"/>
</dbReference>
<feature type="signal peptide" evidence="12">
    <location>
        <begin position="1"/>
        <end position="22"/>
    </location>
</feature>
<evidence type="ECO:0000256" key="2">
    <source>
        <dbReference type="ARBA" id="ARBA00004167"/>
    </source>
</evidence>
<keyword evidence="11" id="KW-0503">Monooxygenase</keyword>
<sequence length="920" mass="104010">MAVYLLFLAALIILPMANLIRSARHRRRAVIRRPPPGPWALPVIGHLHHLVGKLPHHHKLRDLARRHGPLMLLRFGELPVVVASSADAAREITKTHDLAFATRPVTRTARLTLPEGGEGIIFAPYGDGWRQLRKICTLELLSARRVLSFRAVREQEVRRLLLAVASSEGRTTTTTTTVINLSRMISSCVADSSVRAIIGSRFKDREMFFRLMERGIKLFSGPSLPDLFPSSRLAMLVSRIPGRMKRQRKEMMAFMETIIEQHQAARKASMELEKEDLVDVLLRVQRDGSLQFSLTTDNIKAAIADLFIGGSETAATTLQWAMSELLNNPKVMQKAQNEVRRVLYGQERITEETLSSLHYLHLVIKETLRLHPPAPLLLPRECREPCQILGFDVPKGAMVLINVWAIGRDPINWHAPEKFMPERFKQNNIDFKGTSSEYIPFGAGRRICPGMMFGLANIELVLASLLYHFDWKLPHGMQAGDLDMTETMAVTARREADLLVVPVVRVPIVARAAGCRPMSRMTRLVFPVGTEGIIFAPYGDEWRELRKVCTVELLSARRVQSFRAVREEEVGRLLRAVASPLPGQAVNLSALLSAYAADSAVRAIVGSRFKDRDKYLMLLERGLKLFAKHTLPDLYPSSRLAMWLSRMPRRMMQHRREAYAFTDAIIREHQENRAAGDGDDKEDLLDVLLRIQREGDLQFPLSTERIKTTVGDMFAGGSETAGTALQWIMAELIRNPRVMHKVQDEVRQTLAGRDRVTEDAISNLNYMCLVIKEALRLHPPVPLLLPRECRNTCQVLGFDVPKGAMVLVNVWAISRDPQYWDKSEEFIPERFEDSNIDFKGTNFEYTPFGAGRRMCPGIAFGLANIELTLASLLYHFDWQLPDGMDTVDLDMTEEMVVSARRLHDLLLIPVVRVPLPIVSS</sequence>
<keyword evidence="14" id="KW-1185">Reference proteome</keyword>
<dbReference type="HOGENOM" id="CLU_001570_0_4_1"/>
<evidence type="ECO:0000256" key="5">
    <source>
        <dbReference type="ARBA" id="ARBA00022692"/>
    </source>
</evidence>
<dbReference type="CDD" id="cd11072">
    <property type="entry name" value="CYP71-like"/>
    <property type="match status" value="1"/>
</dbReference>
<dbReference type="GO" id="GO:0016020">
    <property type="term" value="C:membrane"/>
    <property type="evidence" value="ECO:0007669"/>
    <property type="project" value="UniProtKB-SubCell"/>
</dbReference>
<name>A0A0E0LDV7_ORYPU</name>
<dbReference type="FunFam" id="1.10.630.10:FF:000008">
    <property type="entry name" value="Cytochrome P450 71D8"/>
    <property type="match status" value="1"/>
</dbReference>
<keyword evidence="4" id="KW-0349">Heme</keyword>
<dbReference type="PANTHER" id="PTHR47955:SF21">
    <property type="entry name" value="OS06G0642300 PROTEIN"/>
    <property type="match status" value="1"/>
</dbReference>
<dbReference type="Gramene" id="OPUNC06G20100.1">
    <property type="protein sequence ID" value="OPUNC06G20100.1"/>
    <property type="gene ID" value="OPUNC06G20100"/>
</dbReference>
<evidence type="ECO:0000313" key="13">
    <source>
        <dbReference type="EnsemblPlants" id="OPUNC06G20100.1"/>
    </source>
</evidence>
<dbReference type="PANTHER" id="PTHR47955">
    <property type="entry name" value="CYTOCHROME P450 FAMILY 71 PROTEIN"/>
    <property type="match status" value="1"/>
</dbReference>
<dbReference type="InterPro" id="IPR017972">
    <property type="entry name" value="Cyt_P450_CS"/>
</dbReference>
<evidence type="ECO:0000256" key="8">
    <source>
        <dbReference type="ARBA" id="ARBA00022989"/>
    </source>
</evidence>
<keyword evidence="7" id="KW-0521">NADP</keyword>
<evidence type="ECO:0000256" key="7">
    <source>
        <dbReference type="ARBA" id="ARBA00022857"/>
    </source>
</evidence>
<feature type="chain" id="PRO_5002366151" description="Cytochrome P450" evidence="12">
    <location>
        <begin position="23"/>
        <end position="920"/>
    </location>
</feature>
<evidence type="ECO:0000256" key="12">
    <source>
        <dbReference type="SAM" id="SignalP"/>
    </source>
</evidence>
<reference evidence="13" key="1">
    <citation type="submission" date="2015-04" db="UniProtKB">
        <authorList>
            <consortium name="EnsemblPlants"/>
        </authorList>
    </citation>
    <scope>IDENTIFICATION</scope>
</reference>
<dbReference type="GO" id="GO:0004497">
    <property type="term" value="F:monooxygenase activity"/>
    <property type="evidence" value="ECO:0007669"/>
    <property type="project" value="UniProtKB-KW"/>
</dbReference>
<dbReference type="InterPro" id="IPR002401">
    <property type="entry name" value="Cyt_P450_E_grp-I"/>
</dbReference>
<dbReference type="PRINTS" id="PR00463">
    <property type="entry name" value="EP450I"/>
</dbReference>
<keyword evidence="12" id="KW-0732">Signal</keyword>
<organism evidence="13">
    <name type="scientific">Oryza punctata</name>
    <name type="common">Red rice</name>
    <dbReference type="NCBI Taxonomy" id="4537"/>
    <lineage>
        <taxon>Eukaryota</taxon>
        <taxon>Viridiplantae</taxon>
        <taxon>Streptophyta</taxon>
        <taxon>Embryophyta</taxon>
        <taxon>Tracheophyta</taxon>
        <taxon>Spermatophyta</taxon>
        <taxon>Magnoliopsida</taxon>
        <taxon>Liliopsida</taxon>
        <taxon>Poales</taxon>
        <taxon>Poaceae</taxon>
        <taxon>BOP clade</taxon>
        <taxon>Oryzoideae</taxon>
        <taxon>Oryzeae</taxon>
        <taxon>Oryzinae</taxon>
        <taxon>Oryza</taxon>
    </lineage>
</organism>
<dbReference type="InterPro" id="IPR036396">
    <property type="entry name" value="Cyt_P450_sf"/>
</dbReference>
<dbReference type="GO" id="GO:0005506">
    <property type="term" value="F:iron ion binding"/>
    <property type="evidence" value="ECO:0007669"/>
    <property type="project" value="InterPro"/>
</dbReference>
<dbReference type="Pfam" id="PF00067">
    <property type="entry name" value="p450"/>
    <property type="match status" value="2"/>
</dbReference>
<dbReference type="Gene3D" id="1.10.630.10">
    <property type="entry name" value="Cytochrome P450"/>
    <property type="match status" value="2"/>
</dbReference>
<evidence type="ECO:0000256" key="6">
    <source>
        <dbReference type="ARBA" id="ARBA00022723"/>
    </source>
</evidence>
<keyword evidence="10" id="KW-0408">Iron</keyword>
<dbReference type="OMA" id="IPCDEPH"/>
<dbReference type="FunFam" id="1.10.630.10:FF:000064">
    <property type="entry name" value="Cytochrome P450 monooxygenase"/>
    <property type="match status" value="1"/>
</dbReference>
<dbReference type="InterPro" id="IPR001128">
    <property type="entry name" value="Cyt_P450"/>
</dbReference>
<keyword evidence="8" id="KW-1133">Transmembrane helix</keyword>
<dbReference type="GO" id="GO:0016102">
    <property type="term" value="P:diterpenoid biosynthetic process"/>
    <property type="evidence" value="ECO:0007669"/>
    <property type="project" value="UniProtKB-ARBA"/>
</dbReference>
<dbReference type="GO" id="GO:0020037">
    <property type="term" value="F:heme binding"/>
    <property type="evidence" value="ECO:0007669"/>
    <property type="project" value="InterPro"/>
</dbReference>
<comment type="cofactor">
    <cofactor evidence="1">
        <name>heme</name>
        <dbReference type="ChEBI" id="CHEBI:30413"/>
    </cofactor>
</comment>
<dbReference type="PRINTS" id="PR00385">
    <property type="entry name" value="P450"/>
</dbReference>
<dbReference type="AlphaFoldDB" id="A0A0E0LDV7"/>
<evidence type="ECO:0000256" key="1">
    <source>
        <dbReference type="ARBA" id="ARBA00001971"/>
    </source>
</evidence>
<evidence type="ECO:0000256" key="4">
    <source>
        <dbReference type="ARBA" id="ARBA00022617"/>
    </source>
</evidence>
<keyword evidence="8" id="KW-0472">Membrane</keyword>
<dbReference type="STRING" id="4537.A0A0E0LDV7"/>
<evidence type="ECO:0000256" key="10">
    <source>
        <dbReference type="ARBA" id="ARBA00023004"/>
    </source>
</evidence>
<keyword evidence="5" id="KW-0812">Transmembrane</keyword>
<dbReference type="Proteomes" id="UP000026962">
    <property type="component" value="Chromosome 6"/>
</dbReference>
<dbReference type="GO" id="GO:0016705">
    <property type="term" value="F:oxidoreductase activity, acting on paired donors, with incorporation or reduction of molecular oxygen"/>
    <property type="evidence" value="ECO:0007669"/>
    <property type="project" value="InterPro"/>
</dbReference>
<protein>
    <recommendedName>
        <fullName evidence="15">Cytochrome P450</fullName>
    </recommendedName>
</protein>
<dbReference type="SUPFAM" id="SSF48264">
    <property type="entry name" value="Cytochrome P450"/>
    <property type="match status" value="2"/>
</dbReference>
<accession>A0A0E0LDV7</accession>
<reference evidence="13" key="2">
    <citation type="submission" date="2018-05" db="EMBL/GenBank/DDBJ databases">
        <title>OpunRS2 (Oryza punctata Reference Sequence Version 2).</title>
        <authorList>
            <person name="Zhang J."/>
            <person name="Kudrna D."/>
            <person name="Lee S."/>
            <person name="Talag J."/>
            <person name="Welchert J."/>
            <person name="Wing R.A."/>
        </authorList>
    </citation>
    <scope>NUCLEOTIDE SEQUENCE [LARGE SCALE GENOMIC DNA]</scope>
</reference>
<comment type="similarity">
    <text evidence="3">Belongs to the cytochrome P450 family.</text>
</comment>
<evidence type="ECO:0000256" key="11">
    <source>
        <dbReference type="ARBA" id="ARBA00023033"/>
    </source>
</evidence>
<evidence type="ECO:0000313" key="14">
    <source>
        <dbReference type="Proteomes" id="UP000026962"/>
    </source>
</evidence>
<evidence type="ECO:0000256" key="9">
    <source>
        <dbReference type="ARBA" id="ARBA00023002"/>
    </source>
</evidence>
<evidence type="ECO:0008006" key="15">
    <source>
        <dbReference type="Google" id="ProtNLM"/>
    </source>
</evidence>
<dbReference type="eggNOG" id="KOG0156">
    <property type="taxonomic scope" value="Eukaryota"/>
</dbReference>
<proteinExistence type="inferred from homology"/>
<comment type="subcellular location">
    <subcellularLocation>
        <location evidence="2">Membrane</location>
        <topology evidence="2">Single-pass membrane protein</topology>
    </subcellularLocation>
</comment>
<keyword evidence="9" id="KW-0560">Oxidoreductase</keyword>
<dbReference type="PROSITE" id="PS00086">
    <property type="entry name" value="CYTOCHROME_P450"/>
    <property type="match status" value="2"/>
</dbReference>
<evidence type="ECO:0000256" key="3">
    <source>
        <dbReference type="ARBA" id="ARBA00010617"/>
    </source>
</evidence>